<dbReference type="SMART" id="SM00382">
    <property type="entry name" value="AAA"/>
    <property type="match status" value="1"/>
</dbReference>
<dbReference type="InterPro" id="IPR017871">
    <property type="entry name" value="ABC_transporter-like_CS"/>
</dbReference>
<keyword evidence="6 10" id="KW-0067">ATP-binding</keyword>
<keyword evidence="8" id="KW-0406">Ion transport</keyword>
<dbReference type="InterPro" id="IPR003593">
    <property type="entry name" value="AAA+_ATPase"/>
</dbReference>
<dbReference type="Gene3D" id="3.40.50.300">
    <property type="entry name" value="P-loop containing nucleotide triphosphate hydrolases"/>
    <property type="match status" value="1"/>
</dbReference>
<organism evidence="10 11">
    <name type="scientific">Prauserella marina</name>
    <dbReference type="NCBI Taxonomy" id="530584"/>
    <lineage>
        <taxon>Bacteria</taxon>
        <taxon>Bacillati</taxon>
        <taxon>Actinomycetota</taxon>
        <taxon>Actinomycetes</taxon>
        <taxon>Pseudonocardiales</taxon>
        <taxon>Pseudonocardiaceae</taxon>
        <taxon>Prauserella</taxon>
    </lineage>
</organism>
<keyword evidence="2" id="KW-0813">Transport</keyword>
<keyword evidence="4" id="KW-0410">Iron transport</keyword>
<dbReference type="Proteomes" id="UP000199494">
    <property type="component" value="Unassembled WGS sequence"/>
</dbReference>
<keyword evidence="3" id="KW-1003">Cell membrane</keyword>
<dbReference type="InterPro" id="IPR051535">
    <property type="entry name" value="Siderophore_ABC-ATPase"/>
</dbReference>
<keyword evidence="11" id="KW-1185">Reference proteome</keyword>
<dbReference type="InterPro" id="IPR003439">
    <property type="entry name" value="ABC_transporter-like_ATP-bd"/>
</dbReference>
<keyword evidence="7" id="KW-0408">Iron</keyword>
<evidence type="ECO:0000256" key="1">
    <source>
        <dbReference type="ARBA" id="ARBA00004202"/>
    </source>
</evidence>
<dbReference type="FunFam" id="3.40.50.300:FF:000134">
    <property type="entry name" value="Iron-enterobactin ABC transporter ATP-binding protein"/>
    <property type="match status" value="1"/>
</dbReference>
<evidence type="ECO:0000256" key="4">
    <source>
        <dbReference type="ARBA" id="ARBA00022496"/>
    </source>
</evidence>
<evidence type="ECO:0000256" key="5">
    <source>
        <dbReference type="ARBA" id="ARBA00022741"/>
    </source>
</evidence>
<comment type="subcellular location">
    <subcellularLocation>
        <location evidence="1">Cell membrane</location>
        <topology evidence="1">Peripheral membrane protein</topology>
    </subcellularLocation>
</comment>
<evidence type="ECO:0000256" key="6">
    <source>
        <dbReference type="ARBA" id="ARBA00022840"/>
    </source>
</evidence>
<gene>
    <name evidence="10" type="ORF">SAMN05421630_110275</name>
</gene>
<dbReference type="RefSeq" id="WP_091808929.1">
    <property type="nucleotide sequence ID" value="NZ_CP016353.1"/>
</dbReference>
<dbReference type="GO" id="GO:0005886">
    <property type="term" value="C:plasma membrane"/>
    <property type="evidence" value="ECO:0007669"/>
    <property type="project" value="UniProtKB-SubCell"/>
</dbReference>
<dbReference type="OrthoDB" id="3426016at2"/>
<dbReference type="GO" id="GO:0005524">
    <property type="term" value="F:ATP binding"/>
    <property type="evidence" value="ECO:0007669"/>
    <property type="project" value="UniProtKB-KW"/>
</dbReference>
<dbReference type="CDD" id="cd03214">
    <property type="entry name" value="ABC_Iron-Siderophores_B12_Hemin"/>
    <property type="match status" value="1"/>
</dbReference>
<reference evidence="10 11" key="1">
    <citation type="submission" date="2016-10" db="EMBL/GenBank/DDBJ databases">
        <authorList>
            <person name="de Groot N.N."/>
        </authorList>
    </citation>
    <scope>NUCLEOTIDE SEQUENCE [LARGE SCALE GENOMIC DNA]</scope>
    <source>
        <strain evidence="10 11">CGMCC 4.5506</strain>
    </source>
</reference>
<evidence type="ECO:0000256" key="9">
    <source>
        <dbReference type="ARBA" id="ARBA00023136"/>
    </source>
</evidence>
<dbReference type="KEGG" id="pmad:BAY61_18580"/>
<evidence type="ECO:0000256" key="2">
    <source>
        <dbReference type="ARBA" id="ARBA00022448"/>
    </source>
</evidence>
<accession>A0A222VRY4</accession>
<dbReference type="GO" id="GO:0016887">
    <property type="term" value="F:ATP hydrolysis activity"/>
    <property type="evidence" value="ECO:0007669"/>
    <property type="project" value="InterPro"/>
</dbReference>
<dbReference type="PANTHER" id="PTHR42771">
    <property type="entry name" value="IRON(3+)-HYDROXAMATE IMPORT ATP-BINDING PROTEIN FHUC"/>
    <property type="match status" value="1"/>
</dbReference>
<dbReference type="InterPro" id="IPR027417">
    <property type="entry name" value="P-loop_NTPase"/>
</dbReference>
<dbReference type="AlphaFoldDB" id="A0A222VRY4"/>
<evidence type="ECO:0000256" key="3">
    <source>
        <dbReference type="ARBA" id="ARBA00022475"/>
    </source>
</evidence>
<name>A0A222VRY4_9PSEU</name>
<evidence type="ECO:0000256" key="7">
    <source>
        <dbReference type="ARBA" id="ARBA00023004"/>
    </source>
</evidence>
<evidence type="ECO:0000256" key="8">
    <source>
        <dbReference type="ARBA" id="ARBA00023065"/>
    </source>
</evidence>
<dbReference type="EMBL" id="FMZE01000010">
    <property type="protein sequence ID" value="SDD63068.1"/>
    <property type="molecule type" value="Genomic_DNA"/>
</dbReference>
<dbReference type="PROSITE" id="PS00211">
    <property type="entry name" value="ABC_TRANSPORTER_1"/>
    <property type="match status" value="1"/>
</dbReference>
<keyword evidence="5" id="KW-0547">Nucleotide-binding</keyword>
<proteinExistence type="predicted"/>
<sequence length="272" mass="29014">MTLSGHNLHLGYGATRMVVDGESVTIPSGRTTVIVGPNGCGKSTLLRGLAGLLRPRPGRVSLDGDELTALPAVELARRLGVLPQQPAAPDGITVADLVGRGRHPHQRWFRQWSADDEAAVATALEATGLAELAERPVAELSGGQRQRAWIALVLAQGPNTMLLDEPTTFLDLAHQLDVLELLRTINDEQGRTIVMVLHDLELAARYAHHLIAMLDGRIVAEGAPGDVLTEDLVASVFAVDALVMADPLTGTPLVLPRPQPRASRGPITRLVD</sequence>
<evidence type="ECO:0000313" key="10">
    <source>
        <dbReference type="EMBL" id="SDD63068.1"/>
    </source>
</evidence>
<evidence type="ECO:0000313" key="11">
    <source>
        <dbReference type="Proteomes" id="UP000199494"/>
    </source>
</evidence>
<dbReference type="STRING" id="530584.SAMN05421630_110275"/>
<dbReference type="PROSITE" id="PS50893">
    <property type="entry name" value="ABC_TRANSPORTER_2"/>
    <property type="match status" value="1"/>
</dbReference>
<dbReference type="GO" id="GO:0006826">
    <property type="term" value="P:iron ion transport"/>
    <property type="evidence" value="ECO:0007669"/>
    <property type="project" value="UniProtKB-KW"/>
</dbReference>
<keyword evidence="9" id="KW-0472">Membrane</keyword>
<protein>
    <submittedName>
        <fullName evidence="10">Iron complex transport system ATP-binding protein</fullName>
    </submittedName>
</protein>
<dbReference type="SUPFAM" id="SSF52540">
    <property type="entry name" value="P-loop containing nucleoside triphosphate hydrolases"/>
    <property type="match status" value="1"/>
</dbReference>
<dbReference type="PANTHER" id="PTHR42771:SF2">
    <property type="entry name" value="IRON(3+)-HYDROXAMATE IMPORT ATP-BINDING PROTEIN FHUC"/>
    <property type="match status" value="1"/>
</dbReference>
<dbReference type="Pfam" id="PF00005">
    <property type="entry name" value="ABC_tran"/>
    <property type="match status" value="1"/>
</dbReference>